<reference evidence="1 2" key="1">
    <citation type="journal article" date="2011" name="J. Bacteriol.">
        <title>Complete genome sequence of the plant pathogen Ralstonia solanacearum strain Po82.</title>
        <authorList>
            <person name="Xu J."/>
            <person name="Zheng H.J."/>
            <person name="Liu L."/>
            <person name="Pan Z.C."/>
            <person name="Prior P."/>
            <person name="Tang B."/>
            <person name="Xu J.S."/>
            <person name="Zhang H."/>
            <person name="Tian Q."/>
            <person name="Zhang L.Q."/>
            <person name="Feng J."/>
        </authorList>
    </citation>
    <scope>NUCLEOTIDE SEQUENCE [LARGE SCALE GENOMIC DNA]</scope>
    <source>
        <strain evidence="1 2">Po82</strain>
    </source>
</reference>
<protein>
    <submittedName>
        <fullName evidence="1">Uncharacterized protein</fullName>
    </submittedName>
</protein>
<gene>
    <name evidence="1" type="ordered locus">RSPO_c01740</name>
</gene>
<dbReference type="Proteomes" id="UP000007953">
    <property type="component" value="Chromosome"/>
</dbReference>
<dbReference type="KEGG" id="rsn:RSPO_c01740"/>
<dbReference type="HOGENOM" id="CLU_3221109_0_0_4"/>
<evidence type="ECO:0000313" key="1">
    <source>
        <dbReference type="EMBL" id="AEG69040.1"/>
    </source>
</evidence>
<sequence>MRGRLATPLFAIMPCLGRAADIGISIRTDAVSAAAVFRCHVLHR</sequence>
<organism evidence="1 2">
    <name type="scientific">Ralstonia solanacearum (strain Po82)</name>
    <dbReference type="NCBI Taxonomy" id="1031711"/>
    <lineage>
        <taxon>Bacteria</taxon>
        <taxon>Pseudomonadati</taxon>
        <taxon>Pseudomonadota</taxon>
        <taxon>Betaproteobacteria</taxon>
        <taxon>Burkholderiales</taxon>
        <taxon>Burkholderiaceae</taxon>
        <taxon>Ralstonia</taxon>
        <taxon>Ralstonia solanacearum species complex</taxon>
    </lineage>
</organism>
<evidence type="ECO:0000313" key="2">
    <source>
        <dbReference type="Proteomes" id="UP000007953"/>
    </source>
</evidence>
<accession>F6G1H0</accession>
<dbReference type="EMBL" id="CP002819">
    <property type="protein sequence ID" value="AEG69040.1"/>
    <property type="molecule type" value="Genomic_DNA"/>
</dbReference>
<proteinExistence type="predicted"/>
<name>F6G1H0_RALS8</name>
<dbReference type="AlphaFoldDB" id="F6G1H0"/>